<feature type="region of interest" description="Disordered" evidence="1">
    <location>
        <begin position="1"/>
        <end position="28"/>
    </location>
</feature>
<evidence type="ECO:0000313" key="2">
    <source>
        <dbReference type="EMBL" id="OAE18865.1"/>
    </source>
</evidence>
<feature type="region of interest" description="Disordered" evidence="1">
    <location>
        <begin position="123"/>
        <end position="166"/>
    </location>
</feature>
<dbReference type="AlphaFoldDB" id="A0A176VG25"/>
<comment type="caution">
    <text evidence="2">The sequence shown here is derived from an EMBL/GenBank/DDBJ whole genome shotgun (WGS) entry which is preliminary data.</text>
</comment>
<dbReference type="Proteomes" id="UP000077202">
    <property type="component" value="Unassembled WGS sequence"/>
</dbReference>
<evidence type="ECO:0000256" key="1">
    <source>
        <dbReference type="SAM" id="MobiDB-lite"/>
    </source>
</evidence>
<organism evidence="2 3">
    <name type="scientific">Marchantia polymorpha subsp. ruderalis</name>
    <dbReference type="NCBI Taxonomy" id="1480154"/>
    <lineage>
        <taxon>Eukaryota</taxon>
        <taxon>Viridiplantae</taxon>
        <taxon>Streptophyta</taxon>
        <taxon>Embryophyta</taxon>
        <taxon>Marchantiophyta</taxon>
        <taxon>Marchantiopsida</taxon>
        <taxon>Marchantiidae</taxon>
        <taxon>Marchantiales</taxon>
        <taxon>Marchantiaceae</taxon>
        <taxon>Marchantia</taxon>
    </lineage>
</organism>
<name>A0A176VG25_MARPO</name>
<reference evidence="2" key="1">
    <citation type="submission" date="2016-03" db="EMBL/GenBank/DDBJ databases">
        <title>Mechanisms controlling the formation of the plant cell surface in tip-growing cells are functionally conserved among land plants.</title>
        <authorList>
            <person name="Honkanen S."/>
            <person name="Jones V.A."/>
            <person name="Morieri G."/>
            <person name="Champion C."/>
            <person name="Hetherington A.J."/>
            <person name="Kelly S."/>
            <person name="Saint-Marcoux D."/>
            <person name="Proust H."/>
            <person name="Prescott H."/>
            <person name="Dolan L."/>
        </authorList>
    </citation>
    <scope>NUCLEOTIDE SEQUENCE [LARGE SCALE GENOMIC DNA]</scope>
    <source>
        <tissue evidence="2">Whole gametophyte</tissue>
    </source>
</reference>
<evidence type="ECO:0000313" key="3">
    <source>
        <dbReference type="Proteomes" id="UP000077202"/>
    </source>
</evidence>
<protein>
    <submittedName>
        <fullName evidence="2">Uncharacterized protein</fullName>
    </submittedName>
</protein>
<accession>A0A176VG25</accession>
<sequence>MHSPECSLETPPLQEGGFGGGYTTPVSKPTIVNPQPSTLAKLESQGHHFATTATIHDIAFIKGLATAQSTVLSDEDPSSFRNWLQTTSNYSTPTTHTKSNVKQKKNVAWIHIFLSSKTDDGEIAVNADRDPQIEKSETKATRPNPKTKTLHPQSHPRKSPQQTLRASEFLETGGSASFLSKAEMRAGHANVSALAEPGSSLDLEA</sequence>
<feature type="compositionally biased region" description="Basic and acidic residues" evidence="1">
    <location>
        <begin position="127"/>
        <end position="140"/>
    </location>
</feature>
<proteinExistence type="predicted"/>
<dbReference type="EMBL" id="LVLJ01003987">
    <property type="protein sequence ID" value="OAE18865.1"/>
    <property type="molecule type" value="Genomic_DNA"/>
</dbReference>
<gene>
    <name evidence="2" type="ORF">AXG93_1944s1010</name>
</gene>
<keyword evidence="3" id="KW-1185">Reference proteome</keyword>